<protein>
    <submittedName>
        <fullName evidence="1">Uncharacterized protein</fullName>
    </submittedName>
</protein>
<organism evidence="1 2">
    <name type="scientific">Gimesia aquarii</name>
    <dbReference type="NCBI Taxonomy" id="2527964"/>
    <lineage>
        <taxon>Bacteria</taxon>
        <taxon>Pseudomonadati</taxon>
        <taxon>Planctomycetota</taxon>
        <taxon>Planctomycetia</taxon>
        <taxon>Planctomycetales</taxon>
        <taxon>Planctomycetaceae</taxon>
        <taxon>Gimesia</taxon>
    </lineage>
</organism>
<gene>
    <name evidence="1" type="ORF">V144x_23010</name>
</gene>
<evidence type="ECO:0000313" key="2">
    <source>
        <dbReference type="Proteomes" id="UP000318704"/>
    </source>
</evidence>
<proteinExistence type="predicted"/>
<dbReference type="Proteomes" id="UP000318704">
    <property type="component" value="Chromosome"/>
</dbReference>
<dbReference type="AlphaFoldDB" id="A0A517VV17"/>
<dbReference type="EMBL" id="CP037920">
    <property type="protein sequence ID" value="QDT96843.1"/>
    <property type="molecule type" value="Genomic_DNA"/>
</dbReference>
<accession>A0A517VV17</accession>
<reference evidence="1 2" key="1">
    <citation type="submission" date="2019-03" db="EMBL/GenBank/DDBJ databases">
        <title>Deep-cultivation of Planctomycetes and their phenomic and genomic characterization uncovers novel biology.</title>
        <authorList>
            <person name="Wiegand S."/>
            <person name="Jogler M."/>
            <person name="Boedeker C."/>
            <person name="Pinto D."/>
            <person name="Vollmers J."/>
            <person name="Rivas-Marin E."/>
            <person name="Kohn T."/>
            <person name="Peeters S.H."/>
            <person name="Heuer A."/>
            <person name="Rast P."/>
            <person name="Oberbeckmann S."/>
            <person name="Bunk B."/>
            <person name="Jeske O."/>
            <person name="Meyerdierks A."/>
            <person name="Storesund J.E."/>
            <person name="Kallscheuer N."/>
            <person name="Luecker S."/>
            <person name="Lage O.M."/>
            <person name="Pohl T."/>
            <person name="Merkel B.J."/>
            <person name="Hornburger P."/>
            <person name="Mueller R.-W."/>
            <person name="Bruemmer F."/>
            <person name="Labrenz M."/>
            <person name="Spormann A.M."/>
            <person name="Op den Camp H."/>
            <person name="Overmann J."/>
            <person name="Amann R."/>
            <person name="Jetten M.S.M."/>
            <person name="Mascher T."/>
            <person name="Medema M.H."/>
            <person name="Devos D.P."/>
            <person name="Kaster A.-K."/>
            <person name="Ovreas L."/>
            <person name="Rohde M."/>
            <person name="Galperin M.Y."/>
            <person name="Jogler C."/>
        </authorList>
    </citation>
    <scope>NUCLEOTIDE SEQUENCE [LARGE SCALE GENOMIC DNA]</scope>
    <source>
        <strain evidence="1 2">V144</strain>
    </source>
</reference>
<evidence type="ECO:0000313" key="1">
    <source>
        <dbReference type="EMBL" id="QDT96843.1"/>
    </source>
</evidence>
<dbReference type="KEGG" id="gaw:V144x_23010"/>
<sequence length="123" mass="13039">MSNTDLIQSIAHKNAAAFQSAQQSLSSKGSADSAQSVGKAMAFQMVSQATGMLVEDAASFLRNVMEINLAIVSVASYEYVKSDGVNVIWLTVIKEAFKVIEQATVVFTTISKAAGETLSQFPA</sequence>
<name>A0A517VV17_9PLAN</name>
<dbReference type="RefSeq" id="WP_144985240.1">
    <property type="nucleotide sequence ID" value="NZ_CP037920.1"/>
</dbReference>